<sequence length="240" mass="27568">MKCIIVDDEPLALDLLEDNLSRIPFITNVGRCKNAFEAIQAIHEHQPDLIFLDIQMPGLDGMSFVKSLSQPPLIVFVTAHKQYSLESYDLNALDYLVKPVSFERFFKACNKAQEWHQLRKRVTTAELVSGEENAKADFMMVHIDYSLVKVSFKEILFVEGLKDYVKIFLQNAPKPLVTRMNLKAVEEALPSPDFSRIHRSYIVALDKIDALRKNALVIKGHELPLGESFRERVDNYFKLK</sequence>
<dbReference type="InterPro" id="IPR039420">
    <property type="entry name" value="WalR-like"/>
</dbReference>
<protein>
    <submittedName>
        <fullName evidence="5">Two component transcriptional regulator, LytTR family</fullName>
    </submittedName>
</protein>
<dbReference type="Gene3D" id="2.40.50.1020">
    <property type="entry name" value="LytTr DNA-binding domain"/>
    <property type="match status" value="1"/>
</dbReference>
<dbReference type="SMART" id="SM00850">
    <property type="entry name" value="LytTR"/>
    <property type="match status" value="1"/>
</dbReference>
<dbReference type="GO" id="GO:0006355">
    <property type="term" value="P:regulation of DNA-templated transcription"/>
    <property type="evidence" value="ECO:0007669"/>
    <property type="project" value="TreeGrafter"/>
</dbReference>
<feature type="domain" description="Response regulatory" evidence="3">
    <location>
        <begin position="2"/>
        <end position="113"/>
    </location>
</feature>
<reference key="2">
    <citation type="submission" date="2011-04" db="EMBL/GenBank/DDBJ databases">
        <title>Complete sequence of plasmid 3 of Haliscomenobacter hydrossis DSM 1100.</title>
        <authorList>
            <consortium name="US DOE Joint Genome Institute (JGI-PGF)"/>
            <person name="Lucas S."/>
            <person name="Han J."/>
            <person name="Lapidus A."/>
            <person name="Bruce D."/>
            <person name="Goodwin L."/>
            <person name="Pitluck S."/>
            <person name="Peters L."/>
            <person name="Kyrpides N."/>
            <person name="Mavromatis K."/>
            <person name="Ivanova N."/>
            <person name="Ovchinnikova G."/>
            <person name="Pagani I."/>
            <person name="Daligault H."/>
            <person name="Detter J.C."/>
            <person name="Han C."/>
            <person name="Land M."/>
            <person name="Hauser L."/>
            <person name="Markowitz V."/>
            <person name="Cheng J.-F."/>
            <person name="Hugenholtz P."/>
            <person name="Woyke T."/>
            <person name="Wu D."/>
            <person name="Verbarg S."/>
            <person name="Frueling A."/>
            <person name="Brambilla E."/>
            <person name="Klenk H.-P."/>
            <person name="Eisen J.A."/>
        </authorList>
    </citation>
    <scope>NUCLEOTIDE SEQUENCE</scope>
    <source>
        <strain>DSM 1100</strain>
    </source>
</reference>
<dbReference type="PANTHER" id="PTHR48111:SF17">
    <property type="entry name" value="TRANSCRIPTIONAL REGULATORY PROTEIN YPDB"/>
    <property type="match status" value="1"/>
</dbReference>
<keyword evidence="5" id="KW-0614">Plasmid</keyword>
<evidence type="ECO:0000313" key="5">
    <source>
        <dbReference type="EMBL" id="AEE54598.1"/>
    </source>
</evidence>
<dbReference type="InterPro" id="IPR001789">
    <property type="entry name" value="Sig_transdc_resp-reg_receiver"/>
</dbReference>
<feature type="domain" description="HTH LytTR-type" evidence="4">
    <location>
        <begin position="139"/>
        <end position="213"/>
    </location>
</feature>
<dbReference type="PROSITE" id="PS50110">
    <property type="entry name" value="RESPONSE_REGULATORY"/>
    <property type="match status" value="1"/>
</dbReference>
<geneLocation type="plasmid" evidence="5 6">
    <name>pHALHY03</name>
</geneLocation>
<dbReference type="PROSITE" id="PS50930">
    <property type="entry name" value="HTH_LYTTR"/>
    <property type="match status" value="1"/>
</dbReference>
<reference evidence="5 6" key="1">
    <citation type="journal article" date="2011" name="Stand. Genomic Sci.">
        <title>Complete genome sequence of Haliscomenobacter hydrossis type strain (O).</title>
        <authorList>
            <consortium name="US DOE Joint Genome Institute (JGI-PGF)"/>
            <person name="Daligault H."/>
            <person name="Lapidus A."/>
            <person name="Zeytun A."/>
            <person name="Nolan M."/>
            <person name="Lucas S."/>
            <person name="Del Rio T.G."/>
            <person name="Tice H."/>
            <person name="Cheng J.F."/>
            <person name="Tapia R."/>
            <person name="Han C."/>
            <person name="Goodwin L."/>
            <person name="Pitluck S."/>
            <person name="Liolios K."/>
            <person name="Pagani I."/>
            <person name="Ivanova N."/>
            <person name="Huntemann M."/>
            <person name="Mavromatis K."/>
            <person name="Mikhailova N."/>
            <person name="Pati A."/>
            <person name="Chen A."/>
            <person name="Palaniappan K."/>
            <person name="Land M."/>
            <person name="Hauser L."/>
            <person name="Brambilla E.M."/>
            <person name="Rohde M."/>
            <person name="Verbarg S."/>
            <person name="Goker M."/>
            <person name="Bristow J."/>
            <person name="Eisen J.A."/>
            <person name="Markowitz V."/>
            <person name="Hugenholtz P."/>
            <person name="Kyrpides N.C."/>
            <person name="Klenk H.P."/>
            <person name="Woyke T."/>
        </authorList>
    </citation>
    <scope>NUCLEOTIDE SEQUENCE [LARGE SCALE GENOMIC DNA]</scope>
    <source>
        <strain evidence="6">ATCC 27775 / DSM 1100 / LMG 10767 / O</strain>
        <plasmid evidence="6">Plasmid pHALHY03</plasmid>
    </source>
</reference>
<dbReference type="InterPro" id="IPR007492">
    <property type="entry name" value="LytTR_DNA-bd_dom"/>
</dbReference>
<keyword evidence="6" id="KW-1185">Reference proteome</keyword>
<dbReference type="OrthoDB" id="1646880at2"/>
<evidence type="ECO:0000313" key="6">
    <source>
        <dbReference type="Proteomes" id="UP000008461"/>
    </source>
</evidence>
<dbReference type="GO" id="GO:0032993">
    <property type="term" value="C:protein-DNA complex"/>
    <property type="evidence" value="ECO:0007669"/>
    <property type="project" value="TreeGrafter"/>
</dbReference>
<accession>F4L890</accession>
<evidence type="ECO:0000259" key="3">
    <source>
        <dbReference type="PROSITE" id="PS50110"/>
    </source>
</evidence>
<dbReference type="GO" id="GO:0000976">
    <property type="term" value="F:transcription cis-regulatory region binding"/>
    <property type="evidence" value="ECO:0007669"/>
    <property type="project" value="TreeGrafter"/>
</dbReference>
<dbReference type="PANTHER" id="PTHR48111">
    <property type="entry name" value="REGULATOR OF RPOS"/>
    <property type="match status" value="1"/>
</dbReference>
<evidence type="ECO:0000256" key="1">
    <source>
        <dbReference type="ARBA" id="ARBA00023125"/>
    </source>
</evidence>
<evidence type="ECO:0000256" key="2">
    <source>
        <dbReference type="PROSITE-ProRule" id="PRU00169"/>
    </source>
</evidence>
<dbReference type="HOGENOM" id="CLU_000445_14_1_10"/>
<dbReference type="InterPro" id="IPR011006">
    <property type="entry name" value="CheY-like_superfamily"/>
</dbReference>
<dbReference type="RefSeq" id="WP_013769114.1">
    <property type="nucleotide sequence ID" value="NC_015513.1"/>
</dbReference>
<dbReference type="GO" id="GO:0005829">
    <property type="term" value="C:cytosol"/>
    <property type="evidence" value="ECO:0007669"/>
    <property type="project" value="TreeGrafter"/>
</dbReference>
<evidence type="ECO:0000259" key="4">
    <source>
        <dbReference type="PROSITE" id="PS50930"/>
    </source>
</evidence>
<gene>
    <name evidence="5" type="ordered locus">Halhy_6785</name>
</gene>
<dbReference type="SMART" id="SM00448">
    <property type="entry name" value="REC"/>
    <property type="match status" value="1"/>
</dbReference>
<dbReference type="AlphaFoldDB" id="F4L890"/>
<organism evidence="5 6">
    <name type="scientific">Haliscomenobacter hydrossis (strain ATCC 27775 / DSM 1100 / LMG 10767 / O)</name>
    <dbReference type="NCBI Taxonomy" id="760192"/>
    <lineage>
        <taxon>Bacteria</taxon>
        <taxon>Pseudomonadati</taxon>
        <taxon>Bacteroidota</taxon>
        <taxon>Saprospiria</taxon>
        <taxon>Saprospirales</taxon>
        <taxon>Haliscomenobacteraceae</taxon>
        <taxon>Haliscomenobacter</taxon>
    </lineage>
</organism>
<feature type="modified residue" description="4-aspartylphosphate" evidence="2">
    <location>
        <position position="53"/>
    </location>
</feature>
<dbReference type="eggNOG" id="COG3279">
    <property type="taxonomic scope" value="Bacteria"/>
</dbReference>
<name>F4L890_HALH1</name>
<dbReference type="Proteomes" id="UP000008461">
    <property type="component" value="Plasmid pHALHY03"/>
</dbReference>
<dbReference type="EMBL" id="CP002694">
    <property type="protein sequence ID" value="AEE54598.1"/>
    <property type="molecule type" value="Genomic_DNA"/>
</dbReference>
<proteinExistence type="predicted"/>
<dbReference type="GO" id="GO:0000156">
    <property type="term" value="F:phosphorelay response regulator activity"/>
    <property type="evidence" value="ECO:0007669"/>
    <property type="project" value="TreeGrafter"/>
</dbReference>
<keyword evidence="2" id="KW-0597">Phosphoprotein</keyword>
<dbReference type="KEGG" id="hhy:Halhy_6785"/>
<dbReference type="Gene3D" id="3.40.50.2300">
    <property type="match status" value="1"/>
</dbReference>
<keyword evidence="1" id="KW-0238">DNA-binding</keyword>
<dbReference type="Pfam" id="PF04397">
    <property type="entry name" value="LytTR"/>
    <property type="match status" value="1"/>
</dbReference>
<dbReference type="Pfam" id="PF00072">
    <property type="entry name" value="Response_reg"/>
    <property type="match status" value="1"/>
</dbReference>
<dbReference type="SUPFAM" id="SSF52172">
    <property type="entry name" value="CheY-like"/>
    <property type="match status" value="1"/>
</dbReference>